<dbReference type="SUPFAM" id="SSF54236">
    <property type="entry name" value="Ubiquitin-like"/>
    <property type="match status" value="1"/>
</dbReference>
<keyword evidence="5" id="KW-1185">Reference proteome</keyword>
<dbReference type="InterPro" id="IPR000626">
    <property type="entry name" value="Ubiquitin-like_dom"/>
</dbReference>
<dbReference type="Pfam" id="PF00240">
    <property type="entry name" value="ubiquitin"/>
    <property type="match status" value="1"/>
</dbReference>
<sequence length="366" mass="40984">MSTTISFQVTFKGRPITLTEWPTTRTVLELKQYLSTETQIPPESQKLLYKSQLRDEATLAEAKVVEKCKIMMIGTSTEEIESMQNIERRIALRKQEGEKAMGKGAKVSGCTYAFGWHLQLYKSIRTVADDKYTFHRIEVIAEFPFPEKARELLERLRDDKGIRAILSHYKWSVGVLTELTPFDRSILGFNRNAGQLISLRLRTNALDGFRHYDSIRKVLLHELAHNEDAGSQFVDNPVVVWTEHVPEFHALDRQLNKDVVEMDWTAHGGRSLSAGDFYNPPDADEVDRGSSVTYEAGTYLLGGSGGRVEAGDDEDPKVRREKVVKAAMMRLSKEEAEIVEGCGGAEGKSEENGKGKGKGKGAGSEK</sequence>
<dbReference type="GO" id="GO:0070628">
    <property type="term" value="F:proteasome binding"/>
    <property type="evidence" value="ECO:0007669"/>
    <property type="project" value="TreeGrafter"/>
</dbReference>
<accession>A0A433DJR4</accession>
<comment type="caution">
    <text evidence="4">The sequence shown here is derived from an EMBL/GenBank/DDBJ whole genome shotgun (WGS) entry which is preliminary data.</text>
</comment>
<dbReference type="InterPro" id="IPR029071">
    <property type="entry name" value="Ubiquitin-like_domsf"/>
</dbReference>
<proteinExistence type="predicted"/>
<dbReference type="PROSITE" id="PS50053">
    <property type="entry name" value="UBIQUITIN_2"/>
    <property type="match status" value="1"/>
</dbReference>
<feature type="domain" description="WLM" evidence="3">
    <location>
        <begin position="125"/>
        <end position="332"/>
    </location>
</feature>
<evidence type="ECO:0000313" key="5">
    <source>
        <dbReference type="Proteomes" id="UP000268093"/>
    </source>
</evidence>
<name>A0A433DJR4_9FUNG</name>
<feature type="region of interest" description="Disordered" evidence="1">
    <location>
        <begin position="338"/>
        <end position="366"/>
    </location>
</feature>
<evidence type="ECO:0000256" key="1">
    <source>
        <dbReference type="SAM" id="MobiDB-lite"/>
    </source>
</evidence>
<dbReference type="InterPro" id="IPR013536">
    <property type="entry name" value="WLM_dom"/>
</dbReference>
<organism evidence="4 5">
    <name type="scientific">Jimgerdemannia flammicorona</name>
    <dbReference type="NCBI Taxonomy" id="994334"/>
    <lineage>
        <taxon>Eukaryota</taxon>
        <taxon>Fungi</taxon>
        <taxon>Fungi incertae sedis</taxon>
        <taxon>Mucoromycota</taxon>
        <taxon>Mucoromycotina</taxon>
        <taxon>Endogonomycetes</taxon>
        <taxon>Endogonales</taxon>
        <taxon>Endogonaceae</taxon>
        <taxon>Jimgerdemannia</taxon>
    </lineage>
</organism>
<dbReference type="Gene3D" id="3.10.20.90">
    <property type="entry name" value="Phosphatidylinositol 3-kinase Catalytic Subunit, Chain A, domain 1"/>
    <property type="match status" value="1"/>
</dbReference>
<protein>
    <submittedName>
        <fullName evidence="4">WLM domain-containing protein</fullName>
    </submittedName>
</protein>
<dbReference type="OrthoDB" id="49605at2759"/>
<dbReference type="SMART" id="SM00213">
    <property type="entry name" value="UBQ"/>
    <property type="match status" value="1"/>
</dbReference>
<evidence type="ECO:0000313" key="4">
    <source>
        <dbReference type="EMBL" id="RUP51132.1"/>
    </source>
</evidence>
<reference evidence="4 5" key="1">
    <citation type="journal article" date="2018" name="New Phytol.">
        <title>Phylogenomics of Endogonaceae and evolution of mycorrhizas within Mucoromycota.</title>
        <authorList>
            <person name="Chang Y."/>
            <person name="Desiro A."/>
            <person name="Na H."/>
            <person name="Sandor L."/>
            <person name="Lipzen A."/>
            <person name="Clum A."/>
            <person name="Barry K."/>
            <person name="Grigoriev I.V."/>
            <person name="Martin F.M."/>
            <person name="Stajich J.E."/>
            <person name="Smith M.E."/>
            <person name="Bonito G."/>
            <person name="Spatafora J.W."/>
        </authorList>
    </citation>
    <scope>NUCLEOTIDE SEQUENCE [LARGE SCALE GENOMIC DNA]</scope>
    <source>
        <strain evidence="4 5">GMNB39</strain>
    </source>
</reference>
<feature type="domain" description="Ubiquitin-like" evidence="2">
    <location>
        <begin position="7"/>
        <end position="73"/>
    </location>
</feature>
<dbReference type="PANTHER" id="PTHR47795">
    <property type="entry name" value="UBIQUITIN AND WLM DOMAIN-CONTAINING METALLOPROTEASE SPCC1442.07C"/>
    <property type="match status" value="1"/>
</dbReference>
<dbReference type="Proteomes" id="UP000268093">
    <property type="component" value="Unassembled WGS sequence"/>
</dbReference>
<dbReference type="PROSITE" id="PS51397">
    <property type="entry name" value="WLM"/>
    <property type="match status" value="1"/>
</dbReference>
<evidence type="ECO:0000259" key="2">
    <source>
        <dbReference type="PROSITE" id="PS50053"/>
    </source>
</evidence>
<dbReference type="PANTHER" id="PTHR47795:SF1">
    <property type="entry name" value="DNA-DEPENDENT METALLOPROTEASE WSS1 HOMOLOG 2"/>
    <property type="match status" value="1"/>
</dbReference>
<gene>
    <name evidence="4" type="ORF">BC936DRAFT_149741</name>
</gene>
<dbReference type="AlphaFoldDB" id="A0A433DJR4"/>
<evidence type="ECO:0000259" key="3">
    <source>
        <dbReference type="PROSITE" id="PS51397"/>
    </source>
</evidence>
<dbReference type="Pfam" id="PF08325">
    <property type="entry name" value="WLM"/>
    <property type="match status" value="1"/>
</dbReference>
<dbReference type="EMBL" id="RBNI01000931">
    <property type="protein sequence ID" value="RUP51132.1"/>
    <property type="molecule type" value="Genomic_DNA"/>
</dbReference>